<evidence type="ECO:0000256" key="1">
    <source>
        <dbReference type="SAM" id="MobiDB-lite"/>
    </source>
</evidence>
<accession>A0A6J0HCR9</accession>
<name>A0A6J0HCR9_9PASS</name>
<feature type="compositionally biased region" description="Basic and acidic residues" evidence="1">
    <location>
        <begin position="1"/>
        <end position="10"/>
    </location>
</feature>
<keyword evidence="2" id="KW-1185">Reference proteome</keyword>
<dbReference type="PANTHER" id="PTHR15993">
    <property type="entry name" value="HEMOGEN"/>
    <property type="match status" value="1"/>
</dbReference>
<dbReference type="Proteomes" id="UP000504624">
    <property type="component" value="Unplaced"/>
</dbReference>
<reference evidence="3" key="1">
    <citation type="submission" date="2025-08" db="UniProtKB">
        <authorList>
            <consortium name="RefSeq"/>
        </authorList>
    </citation>
    <scope>IDENTIFICATION</scope>
</reference>
<dbReference type="GO" id="GO:0030154">
    <property type="term" value="P:cell differentiation"/>
    <property type="evidence" value="ECO:0007669"/>
    <property type="project" value="InterPro"/>
</dbReference>
<dbReference type="PANTHER" id="PTHR15993:SF6">
    <property type="entry name" value="HEMOGEN"/>
    <property type="match status" value="1"/>
</dbReference>
<dbReference type="GeneID" id="108498070"/>
<dbReference type="RefSeq" id="XP_017671840.1">
    <property type="nucleotide sequence ID" value="XM_017816351.1"/>
</dbReference>
<evidence type="ECO:0000313" key="3">
    <source>
        <dbReference type="RefSeq" id="XP_017671840.1"/>
    </source>
</evidence>
<feature type="compositionally biased region" description="Basic and acidic residues" evidence="1">
    <location>
        <begin position="96"/>
        <end position="106"/>
    </location>
</feature>
<dbReference type="AlphaFoldDB" id="A0A6J0HCR9"/>
<feature type="compositionally biased region" description="Basic residues" evidence="1">
    <location>
        <begin position="59"/>
        <end position="77"/>
    </location>
</feature>
<organism evidence="2 3">
    <name type="scientific">Lepidothrix coronata</name>
    <name type="common">blue-crowned manakin</name>
    <dbReference type="NCBI Taxonomy" id="321398"/>
    <lineage>
        <taxon>Eukaryota</taxon>
        <taxon>Metazoa</taxon>
        <taxon>Chordata</taxon>
        <taxon>Craniata</taxon>
        <taxon>Vertebrata</taxon>
        <taxon>Euteleostomi</taxon>
        <taxon>Archelosauria</taxon>
        <taxon>Archosauria</taxon>
        <taxon>Dinosauria</taxon>
        <taxon>Saurischia</taxon>
        <taxon>Theropoda</taxon>
        <taxon>Coelurosauria</taxon>
        <taxon>Aves</taxon>
        <taxon>Neognathae</taxon>
        <taxon>Neoaves</taxon>
        <taxon>Telluraves</taxon>
        <taxon>Australaves</taxon>
        <taxon>Passeriformes</taxon>
        <taxon>Pipridae</taxon>
        <taxon>Lepidothrix</taxon>
    </lineage>
</organism>
<dbReference type="InterPro" id="IPR033272">
    <property type="entry name" value="Hemogen"/>
</dbReference>
<sequence length="195" mass="21990">MESLSKDHPSPDSSLPRSAARKEYAVPDVIITHRLRDRELLRKRKAEALEKDSTQWVLRVHKNQQQKRGRGAKRGRGRQPEVKATLDPEPTTDPQPELHEEAEPVHSEPALPEPVHSEPALPEPVYQEQLPMLTVHNPVSGMQPVAVEGEPAARSLDPAGEEEVVKPTEAEILEDFNTPLENDHQDNEFNTHVLY</sequence>
<feature type="region of interest" description="Disordered" evidence="1">
    <location>
        <begin position="48"/>
        <end position="127"/>
    </location>
</feature>
<feature type="region of interest" description="Disordered" evidence="1">
    <location>
        <begin position="1"/>
        <end position="29"/>
    </location>
</feature>
<dbReference type="GO" id="GO:0045667">
    <property type="term" value="P:regulation of osteoblast differentiation"/>
    <property type="evidence" value="ECO:0007669"/>
    <property type="project" value="TreeGrafter"/>
</dbReference>
<evidence type="ECO:0000313" key="2">
    <source>
        <dbReference type="Proteomes" id="UP000504624"/>
    </source>
</evidence>
<protein>
    <submittedName>
        <fullName evidence="3">Hemogen isoform X2</fullName>
    </submittedName>
</protein>
<dbReference type="CTD" id="55363"/>
<gene>
    <name evidence="3" type="primary">HEMGN</name>
</gene>
<proteinExistence type="predicted"/>
<dbReference type="OrthoDB" id="9950769at2759"/>
<dbReference type="GO" id="GO:0005654">
    <property type="term" value="C:nucleoplasm"/>
    <property type="evidence" value="ECO:0007669"/>
    <property type="project" value="TreeGrafter"/>
</dbReference>